<feature type="region of interest" description="Disordered" evidence="7">
    <location>
        <begin position="541"/>
        <end position="587"/>
    </location>
</feature>
<dbReference type="Proteomes" id="UP000070544">
    <property type="component" value="Unassembled WGS sequence"/>
</dbReference>
<dbReference type="InterPro" id="IPR002048">
    <property type="entry name" value="EF_hand_dom"/>
</dbReference>
<evidence type="ECO:0000256" key="5">
    <source>
        <dbReference type="ARBA" id="ARBA00023098"/>
    </source>
</evidence>
<dbReference type="InterPro" id="IPR011992">
    <property type="entry name" value="EF-hand-dom_pair"/>
</dbReference>
<name>A0A139A538_GONPJ</name>
<dbReference type="SMART" id="SM00054">
    <property type="entry name" value="EFh"/>
    <property type="match status" value="1"/>
</dbReference>
<evidence type="ECO:0000256" key="2">
    <source>
        <dbReference type="ARBA" id="ARBA00022801"/>
    </source>
</evidence>
<dbReference type="PANTHER" id="PTHR10336:SF36">
    <property type="entry name" value="1-PHOSPHATIDYLINOSITOL 4,5-BISPHOSPHATE PHOSPHODIESTERASE BETA-4"/>
    <property type="match status" value="1"/>
</dbReference>
<dbReference type="Gene3D" id="3.20.20.190">
    <property type="entry name" value="Phosphatidylinositol (PI) phosphodiesterase"/>
    <property type="match status" value="1"/>
</dbReference>
<feature type="non-terminal residue" evidence="10">
    <location>
        <position position="700"/>
    </location>
</feature>
<keyword evidence="11" id="KW-1185">Reference proteome</keyword>
<evidence type="ECO:0000259" key="9">
    <source>
        <dbReference type="PROSITE" id="PS50222"/>
    </source>
</evidence>
<accession>A0A139A538</accession>
<dbReference type="SUPFAM" id="SSF47473">
    <property type="entry name" value="EF-hand"/>
    <property type="match status" value="1"/>
</dbReference>
<evidence type="ECO:0000313" key="10">
    <source>
        <dbReference type="EMBL" id="KXS11927.1"/>
    </source>
</evidence>
<feature type="domain" description="EF-hand" evidence="9">
    <location>
        <begin position="198"/>
        <end position="233"/>
    </location>
</feature>
<keyword evidence="5 6" id="KW-0443">Lipid metabolism</keyword>
<evidence type="ECO:0000313" key="11">
    <source>
        <dbReference type="Proteomes" id="UP000070544"/>
    </source>
</evidence>
<evidence type="ECO:0000256" key="7">
    <source>
        <dbReference type="SAM" id="MobiDB-lite"/>
    </source>
</evidence>
<dbReference type="SUPFAM" id="SSF51695">
    <property type="entry name" value="PLC-like phosphodiesterases"/>
    <property type="match status" value="1"/>
</dbReference>
<dbReference type="GO" id="GO:0016042">
    <property type="term" value="P:lipid catabolic process"/>
    <property type="evidence" value="ECO:0007669"/>
    <property type="project" value="UniProtKB-KW"/>
</dbReference>
<feature type="domain" description="PI-PLC Y-box" evidence="8">
    <location>
        <begin position="592"/>
        <end position="700"/>
    </location>
</feature>
<dbReference type="InterPro" id="IPR000909">
    <property type="entry name" value="PLipase_C_PInositol-sp_X_dom"/>
</dbReference>
<dbReference type="SMART" id="SM00149">
    <property type="entry name" value="PLCYc"/>
    <property type="match status" value="1"/>
</dbReference>
<evidence type="ECO:0000256" key="3">
    <source>
        <dbReference type="ARBA" id="ARBA00022837"/>
    </source>
</evidence>
<dbReference type="GO" id="GO:0051209">
    <property type="term" value="P:release of sequestered calcium ion into cytosol"/>
    <property type="evidence" value="ECO:0007669"/>
    <property type="project" value="TreeGrafter"/>
</dbReference>
<dbReference type="STRING" id="1344416.A0A139A538"/>
<evidence type="ECO:0000256" key="1">
    <source>
        <dbReference type="ARBA" id="ARBA00012368"/>
    </source>
</evidence>
<evidence type="ECO:0000256" key="4">
    <source>
        <dbReference type="ARBA" id="ARBA00022963"/>
    </source>
</evidence>
<dbReference type="Gene3D" id="1.10.238.10">
    <property type="entry name" value="EF-hand"/>
    <property type="match status" value="1"/>
</dbReference>
<feature type="compositionally biased region" description="Basic and acidic residues" evidence="7">
    <location>
        <begin position="555"/>
        <end position="584"/>
    </location>
</feature>
<dbReference type="InterPro" id="IPR017946">
    <property type="entry name" value="PLC-like_Pdiesterase_TIM-brl"/>
</dbReference>
<dbReference type="OrthoDB" id="269822at2759"/>
<dbReference type="GO" id="GO:0005509">
    <property type="term" value="F:calcium ion binding"/>
    <property type="evidence" value="ECO:0007669"/>
    <property type="project" value="InterPro"/>
</dbReference>
<dbReference type="InterPro" id="IPR018247">
    <property type="entry name" value="EF_Hand_1_Ca_BS"/>
</dbReference>
<dbReference type="AlphaFoldDB" id="A0A139A538"/>
<keyword evidence="3" id="KW-0106">Calcium</keyword>
<keyword evidence="2 6" id="KW-0378">Hydrolase</keyword>
<evidence type="ECO:0000259" key="8">
    <source>
        <dbReference type="PROSITE" id="PS50008"/>
    </source>
</evidence>
<reference evidence="10 11" key="1">
    <citation type="journal article" date="2015" name="Genome Biol. Evol.">
        <title>Phylogenomic analyses indicate that early fungi evolved digesting cell walls of algal ancestors of land plants.</title>
        <authorList>
            <person name="Chang Y."/>
            <person name="Wang S."/>
            <person name="Sekimoto S."/>
            <person name="Aerts A.L."/>
            <person name="Choi C."/>
            <person name="Clum A."/>
            <person name="LaButti K.M."/>
            <person name="Lindquist E.A."/>
            <person name="Yee Ngan C."/>
            <person name="Ohm R.A."/>
            <person name="Salamov A.A."/>
            <person name="Grigoriev I.V."/>
            <person name="Spatafora J.W."/>
            <person name="Berbee M.L."/>
        </authorList>
    </citation>
    <scope>NUCLEOTIDE SEQUENCE [LARGE SCALE GENOMIC DNA]</scope>
    <source>
        <strain evidence="10 11">JEL478</strain>
    </source>
</reference>
<dbReference type="PROSITE" id="PS00018">
    <property type="entry name" value="EF_HAND_1"/>
    <property type="match status" value="1"/>
</dbReference>
<dbReference type="GO" id="GO:0004435">
    <property type="term" value="F:phosphatidylinositol-4,5-bisphosphate phospholipase C activity"/>
    <property type="evidence" value="ECO:0007669"/>
    <property type="project" value="UniProtKB-EC"/>
</dbReference>
<dbReference type="PRINTS" id="PR00390">
    <property type="entry name" value="PHPHLIPASEC"/>
</dbReference>
<dbReference type="SMART" id="SM00148">
    <property type="entry name" value="PLCXc"/>
    <property type="match status" value="1"/>
</dbReference>
<dbReference type="PROSITE" id="PS50222">
    <property type="entry name" value="EF_HAND_2"/>
    <property type="match status" value="1"/>
</dbReference>
<dbReference type="PANTHER" id="PTHR10336">
    <property type="entry name" value="PHOSPHOINOSITIDE-SPECIFIC PHOSPHOLIPASE C FAMILY PROTEIN"/>
    <property type="match status" value="1"/>
</dbReference>
<dbReference type="EMBL" id="KQ965794">
    <property type="protein sequence ID" value="KXS11927.1"/>
    <property type="molecule type" value="Genomic_DNA"/>
</dbReference>
<dbReference type="GO" id="GO:0048015">
    <property type="term" value="P:phosphatidylinositol-mediated signaling"/>
    <property type="evidence" value="ECO:0007669"/>
    <property type="project" value="TreeGrafter"/>
</dbReference>
<gene>
    <name evidence="10" type="ORF">M427DRAFT_72439</name>
</gene>
<dbReference type="PROSITE" id="PS50007">
    <property type="entry name" value="PIPLC_X_DOMAIN"/>
    <property type="match status" value="1"/>
</dbReference>
<proteinExistence type="predicted"/>
<sequence>MKVSSSVGLLSRDPSVAGRADAAPQSGTVDELLVGIVLRKVTKAGNIEDRLVRFDRPSGCLYIEKKKPTLPARLLRKAAKETDGNFKAVYIHEVKEIRTSDQVGYSRGLPTVSIIYIQKAKWKKAEFVIQPPAHPHDYSTALRSLCFGALSLPQPDLDTFLLRAWNKAGGTRGLGAGKEQELGRLELVALMKEINVDLSKAQFEEMWKFADADNSGTLSFPEFRVLCVALRGRPDVDGIYAQHFQHSSQASLAKRGVDGIEYAVFLAFLRDVQKSTLPADETQRLFDEYSEEGLMRPYHFASFLSSPQYNPLFSPSASLLRKDDMNHQLTDYWISSSHNTYLEGHQLKGNVSVEAYIRCLLTGCRSVEIDCFDGPEGEPLVYHKYSITPRIPLRPVVEAIRVFGFTTSDYPVIVSLELTYLSRKQQTVLARVFREELGDLLLTEPLGKGETVSPAALFHKVILKGTKSSETADSLSEASVESQNWWSEESEQNVSPVLLHCSSSAPNIGHNQDENSLADDLVNRSGSDDVPLIFVKRRSEDSPTDRVYLPPGKDNYGEHQRERDHESGQDRRKESTQLQDRESTNQKVAPELSQLIVYAQAKKLRGRTVDNLLNTADVRFVTALSEPKGVALLINQWQDMVSLSSRQLIRLFPAGSRFDSSNPHPEFFWDVGFQLVAINFQTYDQGRQLSDALFRMNGNT</sequence>
<dbReference type="EC" id="3.1.4.11" evidence="1 6"/>
<protein>
    <recommendedName>
        <fullName evidence="1 6">Phosphoinositide phospholipase C</fullName>
        <ecNumber evidence="1 6">3.1.4.11</ecNumber>
    </recommendedName>
</protein>
<dbReference type="Pfam" id="PF00388">
    <property type="entry name" value="PI-PLC-X"/>
    <property type="match status" value="1"/>
</dbReference>
<dbReference type="CDD" id="cd08558">
    <property type="entry name" value="PI-PLCc_eukaryota"/>
    <property type="match status" value="1"/>
</dbReference>
<dbReference type="InterPro" id="IPR001711">
    <property type="entry name" value="PLipase_C_Pinositol-sp_Y"/>
</dbReference>
<evidence type="ECO:0000256" key="6">
    <source>
        <dbReference type="RuleBase" id="RU361133"/>
    </source>
</evidence>
<dbReference type="Pfam" id="PF00387">
    <property type="entry name" value="PI-PLC-Y"/>
    <property type="match status" value="1"/>
</dbReference>
<comment type="catalytic activity">
    <reaction evidence="6">
        <text>a 1,2-diacyl-sn-glycero-3-phospho-(1D-myo-inositol-4,5-bisphosphate) + H2O = 1D-myo-inositol 1,4,5-trisphosphate + a 1,2-diacyl-sn-glycerol + H(+)</text>
        <dbReference type="Rhea" id="RHEA:33179"/>
        <dbReference type="ChEBI" id="CHEBI:15377"/>
        <dbReference type="ChEBI" id="CHEBI:15378"/>
        <dbReference type="ChEBI" id="CHEBI:17815"/>
        <dbReference type="ChEBI" id="CHEBI:58456"/>
        <dbReference type="ChEBI" id="CHEBI:203600"/>
        <dbReference type="EC" id="3.1.4.11"/>
    </reaction>
</comment>
<dbReference type="PROSITE" id="PS50008">
    <property type="entry name" value="PIPLC_Y_DOMAIN"/>
    <property type="match status" value="1"/>
</dbReference>
<dbReference type="InterPro" id="IPR001192">
    <property type="entry name" value="PI-PLC_fam"/>
</dbReference>
<organism evidence="10 11">
    <name type="scientific">Gonapodya prolifera (strain JEL478)</name>
    <name type="common">Monoblepharis prolifera</name>
    <dbReference type="NCBI Taxonomy" id="1344416"/>
    <lineage>
        <taxon>Eukaryota</taxon>
        <taxon>Fungi</taxon>
        <taxon>Fungi incertae sedis</taxon>
        <taxon>Chytridiomycota</taxon>
        <taxon>Chytridiomycota incertae sedis</taxon>
        <taxon>Monoblepharidomycetes</taxon>
        <taxon>Monoblepharidales</taxon>
        <taxon>Gonapodyaceae</taxon>
        <taxon>Gonapodya</taxon>
    </lineage>
</organism>
<keyword evidence="4 6" id="KW-0442">Lipid degradation</keyword>